<name>A0ABZ2YXW2_9BACT</name>
<feature type="signal peptide" evidence="1">
    <location>
        <begin position="1"/>
        <end position="19"/>
    </location>
</feature>
<proteinExistence type="predicted"/>
<accession>A0ABZ2YXW2</accession>
<keyword evidence="3" id="KW-1185">Reference proteome</keyword>
<dbReference type="EMBL" id="CP150096">
    <property type="protein sequence ID" value="WZN44627.1"/>
    <property type="molecule type" value="Genomic_DNA"/>
</dbReference>
<sequence length="516" mass="54795">MKTQLLLLLMICSVCPLFAQNVYQIRADSVRIYNVCDTAELILENRTSQVNGYLFNKGNGRTEFRKLKLLNVGGSRLAIAGQDTIDLRTLNIVGMDTAYRSGDSLRFEKGGRITSLYAPLPAPEGYILNRMSIPQQASFNISGEGRTSVRFSVIRNGSNGFMNSFILLDTTGTRGANIQLTGGDTAGVAMYVNNGATWVKRMEIGPTGNSGFYSNLSATGSFTMGHGVEFATLNLLGNTGSFMVYPNRGIAPPTYTTRSNGTKIVFYSALSATNTEFAYGLETQHLWQSVPTPAANTGFKWYGGTREAMKLTGEGVLTVQDRIRTDLIWGDSSGLVISGNNSEDTLILIGGGTGPVSARGGQINLHSGGDTASTARGGITFHTGIVVNGAQQPERMRITGTGRVGIATNVPHSTLQLMGSFAPRSTTVTSSLSLTEEHCNVAVDNTAAATITLPLAISCGGREYSIVKTSASAAAVTVIASGTDKINGGTSVSLATQFKTVSLWSNGVFWLIKYAN</sequence>
<protein>
    <submittedName>
        <fullName evidence="2">Uncharacterized protein</fullName>
    </submittedName>
</protein>
<dbReference type="Proteomes" id="UP001449657">
    <property type="component" value="Chromosome"/>
</dbReference>
<evidence type="ECO:0000313" key="2">
    <source>
        <dbReference type="EMBL" id="WZN44627.1"/>
    </source>
</evidence>
<gene>
    <name evidence="2" type="ORF">WJU22_17160</name>
</gene>
<evidence type="ECO:0000256" key="1">
    <source>
        <dbReference type="SAM" id="SignalP"/>
    </source>
</evidence>
<evidence type="ECO:0000313" key="3">
    <source>
        <dbReference type="Proteomes" id="UP001449657"/>
    </source>
</evidence>
<reference evidence="2 3" key="1">
    <citation type="submission" date="2024-03" db="EMBL/GenBank/DDBJ databases">
        <title>Chitinophaga caseinilytica sp. nov., a casein hydrolysing bacterium isolated from forest soil.</title>
        <authorList>
            <person name="Lee D.S."/>
            <person name="Han D.M."/>
            <person name="Baek J.H."/>
            <person name="Choi D.G."/>
            <person name="Jeon J.H."/>
            <person name="Jeon C.O."/>
        </authorList>
    </citation>
    <scope>NUCLEOTIDE SEQUENCE [LARGE SCALE GENOMIC DNA]</scope>
    <source>
        <strain evidence="2 3">KACC 19118</strain>
    </source>
</reference>
<organism evidence="2 3">
    <name type="scientific">Chitinophaga caseinilytica</name>
    <dbReference type="NCBI Taxonomy" id="2267521"/>
    <lineage>
        <taxon>Bacteria</taxon>
        <taxon>Pseudomonadati</taxon>
        <taxon>Bacteroidota</taxon>
        <taxon>Chitinophagia</taxon>
        <taxon>Chitinophagales</taxon>
        <taxon>Chitinophagaceae</taxon>
        <taxon>Chitinophaga</taxon>
    </lineage>
</organism>
<feature type="chain" id="PRO_5045821000" evidence="1">
    <location>
        <begin position="20"/>
        <end position="516"/>
    </location>
</feature>
<keyword evidence="1" id="KW-0732">Signal</keyword>
<dbReference type="RefSeq" id="WP_341839406.1">
    <property type="nucleotide sequence ID" value="NZ_CP149792.1"/>
</dbReference>